<feature type="binding site" description="in other chain" evidence="1">
    <location>
        <begin position="101"/>
        <end position="105"/>
    </location>
    <ligand>
        <name>dUMP</name>
        <dbReference type="ChEBI" id="CHEBI:246422"/>
        <note>ligand shared between dimeric partners</note>
    </ligand>
</feature>
<keyword evidence="1" id="KW-0545">Nucleotide biosynthesis</keyword>
<dbReference type="Gene3D" id="3.30.1360.170">
    <property type="match status" value="1"/>
</dbReference>
<comment type="subunit">
    <text evidence="1">Homotetramer.</text>
</comment>
<dbReference type="AlphaFoldDB" id="A0A2U3KET1"/>
<reference evidence="3" key="1">
    <citation type="submission" date="2018-02" db="EMBL/GenBank/DDBJ databases">
        <authorList>
            <person name="Hausmann B."/>
        </authorList>
    </citation>
    <scope>NUCLEOTIDE SEQUENCE [LARGE SCALE GENOMIC DNA]</scope>
    <source>
        <strain evidence="3">Peat soil MAG SbF1</strain>
    </source>
</reference>
<feature type="active site" description="Involved in ionization of N3 of dUMP, leading to its activation" evidence="1">
    <location>
        <position position="181"/>
    </location>
</feature>
<keyword evidence="1" id="KW-0521">NADP</keyword>
<evidence type="ECO:0000256" key="1">
    <source>
        <dbReference type="HAMAP-Rule" id="MF_01408"/>
    </source>
</evidence>
<evidence type="ECO:0000313" key="3">
    <source>
        <dbReference type="Proteomes" id="UP000238916"/>
    </source>
</evidence>
<feature type="binding site" evidence="1">
    <location>
        <begin position="93"/>
        <end position="95"/>
    </location>
    <ligand>
        <name>FAD</name>
        <dbReference type="ChEBI" id="CHEBI:57692"/>
        <note>ligand shared between neighboring subunits</note>
    </ligand>
</feature>
<keyword evidence="1 2" id="KW-0489">Methyltransferase</keyword>
<keyword evidence="1" id="KW-0285">Flavoprotein</keyword>
<dbReference type="PANTHER" id="PTHR34934:SF1">
    <property type="entry name" value="FLAVIN-DEPENDENT THYMIDYLATE SYNTHASE"/>
    <property type="match status" value="1"/>
</dbReference>
<dbReference type="SUPFAM" id="SSF69796">
    <property type="entry name" value="Thymidylate synthase-complementing protein Thy1"/>
    <property type="match status" value="1"/>
</dbReference>
<evidence type="ECO:0000313" key="2">
    <source>
        <dbReference type="EMBL" id="SPF38153.1"/>
    </source>
</evidence>
<feature type="binding site" description="in other chain" evidence="1">
    <location>
        <position position="154"/>
    </location>
    <ligand>
        <name>dUMP</name>
        <dbReference type="ChEBI" id="CHEBI:246422"/>
        <note>ligand shared between dimeric partners</note>
    </ligand>
</feature>
<dbReference type="GO" id="GO:0006231">
    <property type="term" value="P:dTMP biosynthetic process"/>
    <property type="evidence" value="ECO:0007669"/>
    <property type="project" value="UniProtKB-UniRule"/>
</dbReference>
<feature type="binding site" evidence="1">
    <location>
        <position position="176"/>
    </location>
    <ligand>
        <name>FAD</name>
        <dbReference type="ChEBI" id="CHEBI:57692"/>
        <note>ligand shared between neighboring subunits</note>
    </ligand>
</feature>
<protein>
    <recommendedName>
        <fullName evidence="1">Flavin-dependent thymidylate synthase</fullName>
        <shortName evidence="1">FDTS</shortName>
        <ecNumber evidence="1">2.1.1.148</ecNumber>
    </recommendedName>
    <alternativeName>
        <fullName evidence="1">FAD-dependent thymidylate synthase</fullName>
    </alternativeName>
    <alternativeName>
        <fullName evidence="1">Thymidylate synthase ThyX</fullName>
        <shortName evidence="1">TS</shortName>
        <shortName evidence="1">TSase</shortName>
    </alternativeName>
</protein>
<feature type="binding site" evidence="1">
    <location>
        <begin position="170"/>
        <end position="172"/>
    </location>
    <ligand>
        <name>FAD</name>
        <dbReference type="ChEBI" id="CHEBI:57692"/>
        <note>ligand shared between neighboring subunits</note>
    </ligand>
</feature>
<feature type="binding site" evidence="1">
    <location>
        <position position="101"/>
    </location>
    <ligand>
        <name>FAD</name>
        <dbReference type="ChEBI" id="CHEBI:57692"/>
        <note>ligand shared between neighboring subunits</note>
    </ligand>
</feature>
<feature type="binding site" evidence="1">
    <location>
        <position position="181"/>
    </location>
    <ligand>
        <name>dUMP</name>
        <dbReference type="ChEBI" id="CHEBI:246422"/>
        <note>ligand shared between dimeric partners</note>
    </ligand>
</feature>
<dbReference type="GO" id="GO:0004799">
    <property type="term" value="F:thymidylate synthase activity"/>
    <property type="evidence" value="ECO:0007669"/>
    <property type="project" value="TreeGrafter"/>
</dbReference>
<dbReference type="EMBL" id="OMOF01000101">
    <property type="protein sequence ID" value="SPF38153.1"/>
    <property type="molecule type" value="Genomic_DNA"/>
</dbReference>
<dbReference type="Proteomes" id="UP000238916">
    <property type="component" value="Unassembled WGS sequence"/>
</dbReference>
<comment type="similarity">
    <text evidence="1">Belongs to the thymidylate synthase ThyX family.</text>
</comment>
<dbReference type="CDD" id="cd20175">
    <property type="entry name" value="ThyX"/>
    <property type="match status" value="1"/>
</dbReference>
<keyword evidence="1" id="KW-0274">FAD</keyword>
<feature type="binding site" evidence="1">
    <location>
        <begin position="90"/>
        <end position="93"/>
    </location>
    <ligand>
        <name>dUMP</name>
        <dbReference type="ChEBI" id="CHEBI:246422"/>
        <note>ligand shared between dimeric partners</note>
    </ligand>
</feature>
<comment type="cofactor">
    <cofactor evidence="1">
        <name>FAD</name>
        <dbReference type="ChEBI" id="CHEBI:57692"/>
    </cofactor>
    <text evidence="1">Binds 4 FAD per tetramer. Each FAD binding site is formed by three monomers.</text>
</comment>
<comment type="catalytic activity">
    <reaction evidence="1">
        <text>dUMP + (6R)-5,10-methylene-5,6,7,8-tetrahydrofolate + NADPH + H(+) = dTMP + (6S)-5,6,7,8-tetrahydrofolate + NADP(+)</text>
        <dbReference type="Rhea" id="RHEA:29043"/>
        <dbReference type="ChEBI" id="CHEBI:15378"/>
        <dbReference type="ChEBI" id="CHEBI:15636"/>
        <dbReference type="ChEBI" id="CHEBI:57453"/>
        <dbReference type="ChEBI" id="CHEBI:57783"/>
        <dbReference type="ChEBI" id="CHEBI:58349"/>
        <dbReference type="ChEBI" id="CHEBI:63528"/>
        <dbReference type="ChEBI" id="CHEBI:246422"/>
        <dbReference type="EC" id="2.1.1.148"/>
    </reaction>
</comment>
<dbReference type="Pfam" id="PF02511">
    <property type="entry name" value="Thy1"/>
    <property type="match status" value="1"/>
</dbReference>
<dbReference type="UniPathway" id="UPA00575"/>
<accession>A0A2U3KET1</accession>
<dbReference type="GO" id="GO:0070402">
    <property type="term" value="F:NADPH binding"/>
    <property type="evidence" value="ECO:0007669"/>
    <property type="project" value="TreeGrafter"/>
</dbReference>
<dbReference type="GO" id="GO:0050660">
    <property type="term" value="F:flavin adenine dinucleotide binding"/>
    <property type="evidence" value="ECO:0007669"/>
    <property type="project" value="UniProtKB-UniRule"/>
</dbReference>
<dbReference type="GO" id="GO:0050797">
    <property type="term" value="F:thymidylate synthase (FAD) activity"/>
    <property type="evidence" value="ECO:0007669"/>
    <property type="project" value="UniProtKB-UniRule"/>
</dbReference>
<dbReference type="NCBIfam" id="TIGR02170">
    <property type="entry name" value="thyX"/>
    <property type="match status" value="1"/>
</dbReference>
<dbReference type="InterPro" id="IPR036098">
    <property type="entry name" value="Thymidylate_synthase_ThyX_sf"/>
</dbReference>
<dbReference type="GO" id="GO:0032259">
    <property type="term" value="P:methylation"/>
    <property type="evidence" value="ECO:0007669"/>
    <property type="project" value="UniProtKB-KW"/>
</dbReference>
<dbReference type="PROSITE" id="PS51331">
    <property type="entry name" value="THYX"/>
    <property type="match status" value="1"/>
</dbReference>
<proteinExistence type="inferred from homology"/>
<dbReference type="GO" id="GO:0006235">
    <property type="term" value="P:dTTP biosynthetic process"/>
    <property type="evidence" value="ECO:0007669"/>
    <property type="project" value="UniProtKB-UniRule"/>
</dbReference>
<dbReference type="EC" id="2.1.1.148" evidence="1"/>
<sequence>MPVMCLKRSERTITMRVDLIQHTPDPEKVVAAAARLCYSADAVPDLLLHLDDELVASFVRKLREMGHLSTFEHVSFQFSIDGVSRALSHQLVRHRIASYSQRSQRYVEEKGFAFVIPPSVKQNPEALERFEMVMARLQEDYQELLICVPAEDARYVLPNACTTSLLATFNARSLLNFFEHRTCLRAQWEIRSLAEKMLELVRVVAPNLFSEAGPTCLTQKVCHQGKYSCGRLKSLEGKK</sequence>
<dbReference type="HAMAP" id="MF_01408">
    <property type="entry name" value="ThyX"/>
    <property type="match status" value="1"/>
</dbReference>
<feature type="binding site" evidence="1">
    <location>
        <position position="69"/>
    </location>
    <ligand>
        <name>FAD</name>
        <dbReference type="ChEBI" id="CHEBI:57692"/>
        <note>ligand shared between neighboring subunits</note>
    </ligand>
</feature>
<organism evidence="2 3">
    <name type="scientific">Candidatus Desulfosporosinus infrequens</name>
    <dbReference type="NCBI Taxonomy" id="2043169"/>
    <lineage>
        <taxon>Bacteria</taxon>
        <taxon>Bacillati</taxon>
        <taxon>Bacillota</taxon>
        <taxon>Clostridia</taxon>
        <taxon>Eubacteriales</taxon>
        <taxon>Desulfitobacteriaceae</taxon>
        <taxon>Desulfosporosinus</taxon>
    </lineage>
</organism>
<dbReference type="InterPro" id="IPR003669">
    <property type="entry name" value="Thymidylate_synthase_ThyX"/>
</dbReference>
<dbReference type="PANTHER" id="PTHR34934">
    <property type="entry name" value="FLAVIN-DEPENDENT THYMIDYLATE SYNTHASE"/>
    <property type="match status" value="1"/>
</dbReference>
<comment type="pathway">
    <text evidence="1">Pyrimidine metabolism; dTTP biosynthesis.</text>
</comment>
<keyword evidence="1 2" id="KW-0808">Transferase</keyword>
<name>A0A2U3KET1_9FIRM</name>
<comment type="function">
    <text evidence="1">Catalyzes the reductive methylation of 2'-deoxyuridine-5'-monophosphate (dUMP) to 2'-deoxythymidine-5'-monophosphate (dTMP) while utilizing 5,10-methylenetetrahydrofolate (mTHF) as the methyl donor, and NADPH and FADH(2) as the reductant.</text>
</comment>
<gene>
    <name evidence="1 2" type="primary">thyX</name>
    <name evidence="2" type="ORF">SBF1_190087</name>
</gene>